<sequence length="488" mass="51574">MVCTSRRFGESSSEVGRQDFPRPDDCREPVVSPVQRRHAEPDGGPDAGAHTAPARRACLTQGGVAAGGGMKPILRLRLPKLSLLDADAQVEVVHDEGRGVLKRAGTMSITDVVARWPRARALGVLHPGDAVLTALALPPLPAGKLQAALESALDSLLLGDANDVVHAHGPREMDGMVSIAWSSRASIRRTEDFLRGCGLNVTGFLPATYALPVPATGWTVCLHEDGFAVVRTGLNTGFVYPLAALPGQQGWNESVLSPLSMHGTPSHVAWVGDSPLSLPAKLDVPFSSIDMADAWLGAIPAWSLRSNAQPGGVRPGAWRMPIAAVVAAALVWIIGLNVQAYRLESAGQAMVHDMHARVKAAFPNLGVIMNPLQQARQQRDARKQAADEAARDGFAGLLGLTLLHSPFAEGQVKTLRYVDGQLTFGLDTPVVQPDRAGAPAWVEQARQAGLSVEPADSGWRVRASAPASGAAAPPVRQAQPPQSPRTRS</sequence>
<keyword evidence="3" id="KW-1003">Cell membrane</keyword>
<feature type="region of interest" description="Disordered" evidence="9">
    <location>
        <begin position="449"/>
        <end position="488"/>
    </location>
</feature>
<keyword evidence="5" id="KW-0812">Transmembrane</keyword>
<dbReference type="GO" id="GO:0005886">
    <property type="term" value="C:plasma membrane"/>
    <property type="evidence" value="ECO:0007669"/>
    <property type="project" value="UniProtKB-SubCell"/>
</dbReference>
<evidence type="ECO:0000256" key="5">
    <source>
        <dbReference type="ARBA" id="ARBA00022692"/>
    </source>
</evidence>
<dbReference type="InterPro" id="IPR043129">
    <property type="entry name" value="ATPase_NBD"/>
</dbReference>
<evidence type="ECO:0000256" key="4">
    <source>
        <dbReference type="ARBA" id="ARBA00022519"/>
    </source>
</evidence>
<evidence type="ECO:0000256" key="1">
    <source>
        <dbReference type="ARBA" id="ARBA00004533"/>
    </source>
</evidence>
<feature type="compositionally biased region" description="Low complexity" evidence="9">
    <location>
        <begin position="463"/>
        <end position="480"/>
    </location>
</feature>
<feature type="region of interest" description="Disordered" evidence="9">
    <location>
        <begin position="1"/>
        <end position="51"/>
    </location>
</feature>
<evidence type="ECO:0000256" key="6">
    <source>
        <dbReference type="ARBA" id="ARBA00022927"/>
    </source>
</evidence>
<keyword evidence="4" id="KW-0997">Cell inner membrane</keyword>
<accession>A0A484NVE7</accession>
<comment type="subcellular location">
    <subcellularLocation>
        <location evidence="1">Cell inner membrane</location>
    </subcellularLocation>
</comment>
<keyword evidence="2" id="KW-0813">Transport</keyword>
<dbReference type="AlphaFoldDB" id="A0A484NVE7"/>
<evidence type="ECO:0000256" key="8">
    <source>
        <dbReference type="ARBA" id="ARBA00023136"/>
    </source>
</evidence>
<evidence type="ECO:0000259" key="10">
    <source>
        <dbReference type="Pfam" id="PF12693"/>
    </source>
</evidence>
<dbReference type="GO" id="GO:0015627">
    <property type="term" value="C:type II protein secretion system complex"/>
    <property type="evidence" value="ECO:0007669"/>
    <property type="project" value="InterPro"/>
</dbReference>
<evidence type="ECO:0000256" key="3">
    <source>
        <dbReference type="ARBA" id="ARBA00022475"/>
    </source>
</evidence>
<dbReference type="EMBL" id="CAADHY010000007">
    <property type="protein sequence ID" value="VFR16791.1"/>
    <property type="molecule type" value="Genomic_DNA"/>
</dbReference>
<evidence type="ECO:0000313" key="11">
    <source>
        <dbReference type="EMBL" id="VFR16791.1"/>
    </source>
</evidence>
<reference evidence="11" key="1">
    <citation type="submission" date="2019-03" db="EMBL/GenBank/DDBJ databases">
        <authorList>
            <person name="Danneels B."/>
        </authorList>
    </citation>
    <scope>NUCLEOTIDE SEQUENCE</scope>
</reference>
<dbReference type="GO" id="GO:0015628">
    <property type="term" value="P:protein secretion by the type II secretion system"/>
    <property type="evidence" value="ECO:0007669"/>
    <property type="project" value="InterPro"/>
</dbReference>
<keyword evidence="7" id="KW-1133">Transmembrane helix</keyword>
<keyword evidence="8" id="KW-0472">Membrane</keyword>
<dbReference type="EMBL" id="CAADIO010000028">
    <property type="protein sequence ID" value="VFR93086.1"/>
    <property type="molecule type" value="Genomic_DNA"/>
</dbReference>
<dbReference type="NCBIfam" id="TIGR01709">
    <property type="entry name" value="typeII_sec_gspL"/>
    <property type="match status" value="1"/>
</dbReference>
<keyword evidence="6" id="KW-0653">Protein transport</keyword>
<evidence type="ECO:0000256" key="7">
    <source>
        <dbReference type="ARBA" id="ARBA00022989"/>
    </source>
</evidence>
<evidence type="ECO:0000256" key="9">
    <source>
        <dbReference type="SAM" id="MobiDB-lite"/>
    </source>
</evidence>
<evidence type="ECO:0000256" key="2">
    <source>
        <dbReference type="ARBA" id="ARBA00022448"/>
    </source>
</evidence>
<organism evidence="11">
    <name type="scientific">plant metagenome</name>
    <dbReference type="NCBI Taxonomy" id="1297885"/>
    <lineage>
        <taxon>unclassified sequences</taxon>
        <taxon>metagenomes</taxon>
        <taxon>organismal metagenomes</taxon>
    </lineage>
</organism>
<evidence type="ECO:0000313" key="12">
    <source>
        <dbReference type="EMBL" id="VFR93086.1"/>
    </source>
</evidence>
<feature type="domain" description="GspL periplasmic" evidence="10">
    <location>
        <begin position="316"/>
        <end position="448"/>
    </location>
</feature>
<dbReference type="Gene3D" id="3.30.420.380">
    <property type="match status" value="1"/>
</dbReference>
<dbReference type="SUPFAM" id="SSF53067">
    <property type="entry name" value="Actin-like ATPase domain"/>
    <property type="match status" value="1"/>
</dbReference>
<name>A0A484NVE7_9ZZZZ</name>
<dbReference type="GO" id="GO:0009276">
    <property type="term" value="C:Gram-negative-bacterium-type cell wall"/>
    <property type="evidence" value="ECO:0007669"/>
    <property type="project" value="InterPro"/>
</dbReference>
<dbReference type="InterPro" id="IPR007812">
    <property type="entry name" value="T2SS_protein-GspL"/>
</dbReference>
<protein>
    <submittedName>
        <fullName evidence="11">General secretion pathway protein L</fullName>
    </submittedName>
</protein>
<proteinExistence type="predicted"/>
<dbReference type="Pfam" id="PF12693">
    <property type="entry name" value="GspL_C"/>
    <property type="match status" value="1"/>
</dbReference>
<gene>
    <name evidence="11" type="ORF">AMP9_3534</name>
    <name evidence="12" type="ORF">RAN3_1201</name>
</gene>
<dbReference type="InterPro" id="IPR025691">
    <property type="entry name" value="GspL_pp_dom"/>
</dbReference>
<feature type="compositionally biased region" description="Basic and acidic residues" evidence="9">
    <location>
        <begin position="16"/>
        <end position="28"/>
    </location>
</feature>